<evidence type="ECO:0000256" key="1">
    <source>
        <dbReference type="SAM" id="MobiDB-lite"/>
    </source>
</evidence>
<feature type="region of interest" description="Disordered" evidence="1">
    <location>
        <begin position="222"/>
        <end position="292"/>
    </location>
</feature>
<gene>
    <name evidence="2" type="ORF">C2S53_013320</name>
</gene>
<organism evidence="2 3">
    <name type="scientific">Perilla frutescens var. hirtella</name>
    <name type="common">Perilla citriodora</name>
    <name type="synonym">Perilla setoyensis</name>
    <dbReference type="NCBI Taxonomy" id="608512"/>
    <lineage>
        <taxon>Eukaryota</taxon>
        <taxon>Viridiplantae</taxon>
        <taxon>Streptophyta</taxon>
        <taxon>Embryophyta</taxon>
        <taxon>Tracheophyta</taxon>
        <taxon>Spermatophyta</taxon>
        <taxon>Magnoliopsida</taxon>
        <taxon>eudicotyledons</taxon>
        <taxon>Gunneridae</taxon>
        <taxon>Pentapetalae</taxon>
        <taxon>asterids</taxon>
        <taxon>lamiids</taxon>
        <taxon>Lamiales</taxon>
        <taxon>Lamiaceae</taxon>
        <taxon>Nepetoideae</taxon>
        <taxon>Elsholtzieae</taxon>
        <taxon>Perilla</taxon>
    </lineage>
</organism>
<proteinExistence type="predicted"/>
<dbReference type="PANTHER" id="PTHR34210:SF1">
    <property type="entry name" value="OS03G0274700 PROTEIN"/>
    <property type="match status" value="1"/>
</dbReference>
<feature type="compositionally biased region" description="Basic and acidic residues" evidence="1">
    <location>
        <begin position="109"/>
        <end position="129"/>
    </location>
</feature>
<feature type="region of interest" description="Disordered" evidence="1">
    <location>
        <begin position="1"/>
        <end position="84"/>
    </location>
</feature>
<keyword evidence="3" id="KW-1185">Reference proteome</keyword>
<dbReference type="PANTHER" id="PTHR34210">
    <property type="entry name" value="OS01G0252900 PROTEIN"/>
    <property type="match status" value="1"/>
</dbReference>
<sequence length="292" mass="33115">MRRQGGNYGGESGGGGGAYGGAAAQSHQNSKSGYYQGRHQEQQPLGDKDGAQHNNQWRWERDGPEAKLPQTAMSPTAPFSEGKFVFGDVSIVEGQGREAARSYYQSQRQDPRMPLERQDGGDPRSQSHEEDMDIGYEDSRTTPNLEGLEQRFVDDIMKLSKEQTDAEDAENARHRERINAINAKYEEQLFALRTRHASRRDEFLRRQSQARHQQYQQIVMDQYPTSGTGPSNDPRSINAGSAGEPQRAYNNSDSYDSYRERGRYPGNARDPGYEPKVPYPRGRAYDNTSRYY</sequence>
<feature type="compositionally biased region" description="Gly residues" evidence="1">
    <location>
        <begin position="1"/>
        <end position="20"/>
    </location>
</feature>
<evidence type="ECO:0000313" key="2">
    <source>
        <dbReference type="EMBL" id="KAH6826975.1"/>
    </source>
</evidence>
<name>A0AAD4P5R9_PERFH</name>
<protein>
    <submittedName>
        <fullName evidence="2">Uncharacterized protein</fullName>
    </submittedName>
</protein>
<feature type="compositionally biased region" description="Polar residues" evidence="1">
    <location>
        <begin position="223"/>
        <end position="239"/>
    </location>
</feature>
<reference evidence="2 3" key="1">
    <citation type="journal article" date="2021" name="Nat. Commun.">
        <title>Incipient diploidization of the medicinal plant Perilla within 10,000 years.</title>
        <authorList>
            <person name="Zhang Y."/>
            <person name="Shen Q."/>
            <person name="Leng L."/>
            <person name="Zhang D."/>
            <person name="Chen S."/>
            <person name="Shi Y."/>
            <person name="Ning Z."/>
            <person name="Chen S."/>
        </authorList>
    </citation>
    <scope>NUCLEOTIDE SEQUENCE [LARGE SCALE GENOMIC DNA]</scope>
    <source>
        <strain evidence="3">cv. PC099</strain>
    </source>
</reference>
<accession>A0AAD4P5R9</accession>
<dbReference type="AlphaFoldDB" id="A0AAD4P5R9"/>
<feature type="compositionally biased region" description="Basic and acidic residues" evidence="1">
    <location>
        <begin position="38"/>
        <end position="51"/>
    </location>
</feature>
<dbReference type="EMBL" id="SDAM02000154">
    <property type="protein sequence ID" value="KAH6826975.1"/>
    <property type="molecule type" value="Genomic_DNA"/>
</dbReference>
<comment type="caution">
    <text evidence="2">The sequence shown here is derived from an EMBL/GenBank/DDBJ whole genome shotgun (WGS) entry which is preliminary data.</text>
</comment>
<feature type="region of interest" description="Disordered" evidence="1">
    <location>
        <begin position="98"/>
        <end position="147"/>
    </location>
</feature>
<dbReference type="Proteomes" id="UP001190926">
    <property type="component" value="Unassembled WGS sequence"/>
</dbReference>
<evidence type="ECO:0000313" key="3">
    <source>
        <dbReference type="Proteomes" id="UP001190926"/>
    </source>
</evidence>